<dbReference type="Gene3D" id="2.40.420.20">
    <property type="match status" value="1"/>
</dbReference>
<accession>A0A4R4KJT4</accession>
<dbReference type="AlphaFoldDB" id="A0A4R4KJT4"/>
<dbReference type="GO" id="GO:0015562">
    <property type="term" value="F:efflux transmembrane transporter activity"/>
    <property type="evidence" value="ECO:0007669"/>
    <property type="project" value="TreeGrafter"/>
</dbReference>
<gene>
    <name evidence="2" type="ORF">EZE20_06610</name>
</gene>
<dbReference type="PANTHER" id="PTHR30469">
    <property type="entry name" value="MULTIDRUG RESISTANCE PROTEIN MDTA"/>
    <property type="match status" value="1"/>
</dbReference>
<keyword evidence="1" id="KW-0175">Coiled coil</keyword>
<feature type="coiled-coil region" evidence="1">
    <location>
        <begin position="106"/>
        <end position="189"/>
    </location>
</feature>
<dbReference type="OrthoDB" id="869610at2"/>
<dbReference type="Proteomes" id="UP000295706">
    <property type="component" value="Unassembled WGS sequence"/>
</dbReference>
<evidence type="ECO:0000313" key="3">
    <source>
        <dbReference type="Proteomes" id="UP000295706"/>
    </source>
</evidence>
<organism evidence="2 3">
    <name type="scientific">Arundinibacter roseus</name>
    <dbReference type="NCBI Taxonomy" id="2070510"/>
    <lineage>
        <taxon>Bacteria</taxon>
        <taxon>Pseudomonadati</taxon>
        <taxon>Bacteroidota</taxon>
        <taxon>Cytophagia</taxon>
        <taxon>Cytophagales</taxon>
        <taxon>Spirosomataceae</taxon>
        <taxon>Arundinibacter</taxon>
    </lineage>
</organism>
<comment type="caution">
    <text evidence="2">The sequence shown here is derived from an EMBL/GenBank/DDBJ whole genome shotgun (WGS) entry which is preliminary data.</text>
</comment>
<reference evidence="2 3" key="1">
    <citation type="submission" date="2019-02" db="EMBL/GenBank/DDBJ databases">
        <title>Arundinibacter roseus gen. nov., sp. nov., a new member of the family Cytophagaceae.</title>
        <authorList>
            <person name="Szuroczki S."/>
            <person name="Khayer B."/>
            <person name="Sproer C."/>
            <person name="Toumi M."/>
            <person name="Szabo A."/>
            <person name="Felfoldi T."/>
            <person name="Schumann P."/>
            <person name="Toth E."/>
        </authorList>
    </citation>
    <scope>NUCLEOTIDE SEQUENCE [LARGE SCALE GENOMIC DNA]</scope>
    <source>
        <strain evidence="2 3">DMA-k-7a</strain>
    </source>
</reference>
<dbReference type="Gene3D" id="2.40.50.100">
    <property type="match status" value="1"/>
</dbReference>
<protein>
    <submittedName>
        <fullName evidence="2">HlyD family efflux transporter periplasmic adaptor subunit</fullName>
    </submittedName>
</protein>
<dbReference type="PROSITE" id="PS51257">
    <property type="entry name" value="PROKAR_LIPOPROTEIN"/>
    <property type="match status" value="1"/>
</dbReference>
<dbReference type="Gene3D" id="2.40.30.170">
    <property type="match status" value="1"/>
</dbReference>
<dbReference type="EMBL" id="SMJU01000004">
    <property type="protein sequence ID" value="TDB66791.1"/>
    <property type="molecule type" value="Genomic_DNA"/>
</dbReference>
<sequence>MNRILTTLAGLLLLSACKEQPTTTPQRKDLVDAVFASGNIITKDEYRVTAMADGYLEVAKISEGDTVAKNKLLFRLNNSVQQLQVENAATNYQFAKSNADGNSPQIRELEEQISQAMRKKQTDEANLQRYENLIKTNAVSRVDYENVKLVYQNDLSTIAQLQKSLDNLKDNLQLNKANALSQYQLQQQNNQYYNLTADGGGTVLQVLKNQGDLVKRGETVAVIGSGSKIMKLFIDEDDIEKIKLNQPVYVSLNTAKGTVYEGYLSKIYPSFDNSAQSFIAEATFTKFPAVLKDGTQLQANIVVSEKQKALVIPTEYLVDDNTVLLKEGQKKKNVQTGIKSAEWVEIIGGLKEGDVIELPQKQ</sequence>
<dbReference type="SUPFAM" id="SSF111369">
    <property type="entry name" value="HlyD-like secretion proteins"/>
    <property type="match status" value="1"/>
</dbReference>
<dbReference type="PANTHER" id="PTHR30469:SF33">
    <property type="entry name" value="SLR1207 PROTEIN"/>
    <property type="match status" value="1"/>
</dbReference>
<proteinExistence type="predicted"/>
<dbReference type="GO" id="GO:1990281">
    <property type="term" value="C:efflux pump complex"/>
    <property type="evidence" value="ECO:0007669"/>
    <property type="project" value="TreeGrafter"/>
</dbReference>
<keyword evidence="3" id="KW-1185">Reference proteome</keyword>
<evidence type="ECO:0000256" key="1">
    <source>
        <dbReference type="SAM" id="Coils"/>
    </source>
</evidence>
<dbReference type="RefSeq" id="WP_132115793.1">
    <property type="nucleotide sequence ID" value="NZ_SMJU01000004.1"/>
</dbReference>
<name>A0A4R4KJT4_9BACT</name>
<dbReference type="Gene3D" id="1.10.287.470">
    <property type="entry name" value="Helix hairpin bin"/>
    <property type="match status" value="1"/>
</dbReference>
<evidence type="ECO:0000313" key="2">
    <source>
        <dbReference type="EMBL" id="TDB66791.1"/>
    </source>
</evidence>